<dbReference type="OrthoDB" id="10261951at2759"/>
<dbReference type="Gene3D" id="3.90.1150.10">
    <property type="entry name" value="Aspartate Aminotransferase, domain 1"/>
    <property type="match status" value="1"/>
</dbReference>
<dbReference type="PANTHER" id="PTHR48097">
    <property type="entry name" value="L-THREONINE ALDOLASE-RELATED"/>
    <property type="match status" value="1"/>
</dbReference>
<sequence length="382" mass="42435">MPAKTVSLSEAPLETTKYCFSDDYSEGAHPLLLEALVTSNTTQQTGYGNDIYTSQARSHILRLLQVPQNENAAQSTGVFFVPSGTSANIISISASLRPHESVIASTTGHIVMRETGAIEATGHKILTVEPELRTGKLTPKSIQKVVAENWHYPHMAKPRMVYISNATEMGTVYRRAELQAIKQVCEREGLLVLMDGARLGTAMASPNNDVEWKDVWELTDIFWIGGTKNGALLGEAIVVKDAALARDFEFYIKRHGALLAKGRIMGTQFEALFRDREGSDTTLFEELAEKANRSARLLAKRIGEAGFTLEAECETNQVFAALPRGVVEKLKESFEFYEWESRLDGMVVVRLLTSWATDEAQIEKFGEVLRRWRAGEVSESMI</sequence>
<dbReference type="InterPro" id="IPR001597">
    <property type="entry name" value="ArAA_b-elim_lyase/Thr_aldolase"/>
</dbReference>
<dbReference type="Gene3D" id="3.40.640.10">
    <property type="entry name" value="Type I PLP-dependent aspartate aminotransferase-like (Major domain)"/>
    <property type="match status" value="1"/>
</dbReference>
<dbReference type="eggNOG" id="ENOG502S3GG">
    <property type="taxonomic scope" value="Eukaryota"/>
</dbReference>
<dbReference type="PANTHER" id="PTHR48097:SF5">
    <property type="entry name" value="LOW SPECIFICITY L-THREONINE ALDOLASE"/>
    <property type="match status" value="1"/>
</dbReference>
<dbReference type="STRING" id="692275.M3B830"/>
<evidence type="ECO:0000256" key="1">
    <source>
        <dbReference type="ARBA" id="ARBA00001933"/>
    </source>
</evidence>
<organism evidence="5 6">
    <name type="scientific">Sphaerulina musiva (strain SO2202)</name>
    <name type="common">Poplar stem canker fungus</name>
    <name type="synonym">Septoria musiva</name>
    <dbReference type="NCBI Taxonomy" id="692275"/>
    <lineage>
        <taxon>Eukaryota</taxon>
        <taxon>Fungi</taxon>
        <taxon>Dikarya</taxon>
        <taxon>Ascomycota</taxon>
        <taxon>Pezizomycotina</taxon>
        <taxon>Dothideomycetes</taxon>
        <taxon>Dothideomycetidae</taxon>
        <taxon>Mycosphaerellales</taxon>
        <taxon>Mycosphaerellaceae</taxon>
        <taxon>Sphaerulina</taxon>
    </lineage>
</organism>
<keyword evidence="6" id="KW-1185">Reference proteome</keyword>
<name>M3B830_SPHMS</name>
<dbReference type="GO" id="GO:0016829">
    <property type="term" value="F:lyase activity"/>
    <property type="evidence" value="ECO:0007669"/>
    <property type="project" value="InterPro"/>
</dbReference>
<evidence type="ECO:0000313" key="6">
    <source>
        <dbReference type="Proteomes" id="UP000016931"/>
    </source>
</evidence>
<dbReference type="HOGENOM" id="CLU_049619_1_0_1"/>
<reference evidence="5 6" key="1">
    <citation type="journal article" date="2012" name="PLoS Pathog.">
        <title>Diverse lifestyles and strategies of plant pathogenesis encoded in the genomes of eighteen Dothideomycetes fungi.</title>
        <authorList>
            <person name="Ohm R.A."/>
            <person name="Feau N."/>
            <person name="Henrissat B."/>
            <person name="Schoch C.L."/>
            <person name="Horwitz B.A."/>
            <person name="Barry K.W."/>
            <person name="Condon B.J."/>
            <person name="Copeland A.C."/>
            <person name="Dhillon B."/>
            <person name="Glaser F."/>
            <person name="Hesse C.N."/>
            <person name="Kosti I."/>
            <person name="LaButti K."/>
            <person name="Lindquist E.A."/>
            <person name="Lucas S."/>
            <person name="Salamov A.A."/>
            <person name="Bradshaw R.E."/>
            <person name="Ciuffetti L."/>
            <person name="Hamelin R.C."/>
            <person name="Kema G.H.J."/>
            <person name="Lawrence C."/>
            <person name="Scott J.A."/>
            <person name="Spatafora J.W."/>
            <person name="Turgeon B.G."/>
            <person name="de Wit P.J.G.M."/>
            <person name="Zhong S."/>
            <person name="Goodwin S.B."/>
            <person name="Grigoriev I.V."/>
        </authorList>
    </citation>
    <scope>NUCLEOTIDE SEQUENCE [LARGE SCALE GENOMIC DNA]</scope>
    <source>
        <strain evidence="5 6">SO2202</strain>
    </source>
</reference>
<dbReference type="RefSeq" id="XP_016764113.1">
    <property type="nucleotide sequence ID" value="XM_016907575.1"/>
</dbReference>
<gene>
    <name evidence="5" type="ORF">SEPMUDRAFT_154676</name>
</gene>
<comment type="cofactor">
    <cofactor evidence="1">
        <name>pyridoxal 5'-phosphate</name>
        <dbReference type="ChEBI" id="CHEBI:597326"/>
    </cofactor>
</comment>
<evidence type="ECO:0000259" key="4">
    <source>
        <dbReference type="Pfam" id="PF01212"/>
    </source>
</evidence>
<feature type="domain" description="Aromatic amino acid beta-eliminating lyase/threonine aldolase" evidence="4">
    <location>
        <begin position="76"/>
        <end position="320"/>
    </location>
</feature>
<dbReference type="OMA" id="DFDYRCK"/>
<dbReference type="InterPro" id="IPR015422">
    <property type="entry name" value="PyrdxlP-dep_Trfase_small"/>
</dbReference>
<dbReference type="EMBL" id="KB456261">
    <property type="protein sequence ID" value="EMF15992.1"/>
    <property type="molecule type" value="Genomic_DNA"/>
</dbReference>
<proteinExistence type="inferred from homology"/>
<dbReference type="GeneID" id="27904712"/>
<evidence type="ECO:0000313" key="5">
    <source>
        <dbReference type="EMBL" id="EMF15992.1"/>
    </source>
</evidence>
<comment type="similarity">
    <text evidence="2">Belongs to the threonine aldolase family.</text>
</comment>
<dbReference type="InterPro" id="IPR015424">
    <property type="entry name" value="PyrdxlP-dep_Trfase"/>
</dbReference>
<dbReference type="Proteomes" id="UP000016931">
    <property type="component" value="Unassembled WGS sequence"/>
</dbReference>
<keyword evidence="3" id="KW-0663">Pyridoxal phosphate</keyword>
<dbReference type="AlphaFoldDB" id="M3B830"/>
<evidence type="ECO:0000256" key="2">
    <source>
        <dbReference type="ARBA" id="ARBA00006966"/>
    </source>
</evidence>
<dbReference type="InterPro" id="IPR015421">
    <property type="entry name" value="PyrdxlP-dep_Trfase_major"/>
</dbReference>
<dbReference type="SUPFAM" id="SSF53383">
    <property type="entry name" value="PLP-dependent transferases"/>
    <property type="match status" value="1"/>
</dbReference>
<accession>M3B830</accession>
<protein>
    <submittedName>
        <fullName evidence="5">Threonine aldolase</fullName>
    </submittedName>
</protein>
<dbReference type="Pfam" id="PF01212">
    <property type="entry name" value="Beta_elim_lyase"/>
    <property type="match status" value="1"/>
</dbReference>
<dbReference type="GO" id="GO:0006520">
    <property type="term" value="P:amino acid metabolic process"/>
    <property type="evidence" value="ECO:0007669"/>
    <property type="project" value="InterPro"/>
</dbReference>
<evidence type="ECO:0000256" key="3">
    <source>
        <dbReference type="ARBA" id="ARBA00022898"/>
    </source>
</evidence>